<keyword evidence="1" id="KW-0732">Signal</keyword>
<evidence type="ECO:0000256" key="1">
    <source>
        <dbReference type="ARBA" id="ARBA00022729"/>
    </source>
</evidence>
<reference evidence="5" key="1">
    <citation type="submission" date="2023-08" db="EMBL/GenBank/DDBJ databases">
        <authorList>
            <person name="Messyasz A."/>
            <person name="Mannisto M.K."/>
            <person name="Kerkhof L.J."/>
            <person name="Haggblom M."/>
        </authorList>
    </citation>
    <scope>NUCLEOTIDE SEQUENCE</scope>
    <source>
        <strain evidence="5">X5P6</strain>
    </source>
</reference>
<dbReference type="GO" id="GO:0015159">
    <property type="term" value="F:polysaccharide transmembrane transporter activity"/>
    <property type="evidence" value="ECO:0007669"/>
    <property type="project" value="InterPro"/>
</dbReference>
<dbReference type="KEGG" id="tpsc:RBB77_18665"/>
<feature type="compositionally biased region" description="Polar residues" evidence="2">
    <location>
        <begin position="19"/>
        <end position="31"/>
    </location>
</feature>
<dbReference type="AlphaFoldDB" id="A0AAU7ZNC2"/>
<feature type="domain" description="Polysaccharide export protein N-terminal" evidence="3">
    <location>
        <begin position="42"/>
        <end position="117"/>
    </location>
</feature>
<dbReference type="PANTHER" id="PTHR33619">
    <property type="entry name" value="POLYSACCHARIDE EXPORT PROTEIN GFCE-RELATED"/>
    <property type="match status" value="1"/>
</dbReference>
<name>A0AAU7ZNC2_9BACT</name>
<proteinExistence type="predicted"/>
<accession>A0AAU7ZNC2</accession>
<evidence type="ECO:0000259" key="4">
    <source>
        <dbReference type="Pfam" id="PF10531"/>
    </source>
</evidence>
<dbReference type="Pfam" id="PF10531">
    <property type="entry name" value="SLBB"/>
    <property type="match status" value="1"/>
</dbReference>
<dbReference type="InterPro" id="IPR003715">
    <property type="entry name" value="Poly_export_N"/>
</dbReference>
<evidence type="ECO:0000313" key="5">
    <source>
        <dbReference type="EMBL" id="XCB32444.1"/>
    </source>
</evidence>
<feature type="region of interest" description="Disordered" evidence="2">
    <location>
        <begin position="1"/>
        <end position="44"/>
    </location>
</feature>
<organism evidence="5">
    <name type="scientific">Tunturiibacter psychrotolerans</name>
    <dbReference type="NCBI Taxonomy" id="3069686"/>
    <lineage>
        <taxon>Bacteria</taxon>
        <taxon>Pseudomonadati</taxon>
        <taxon>Acidobacteriota</taxon>
        <taxon>Terriglobia</taxon>
        <taxon>Terriglobales</taxon>
        <taxon>Acidobacteriaceae</taxon>
        <taxon>Tunturiibacter</taxon>
    </lineage>
</organism>
<sequence length="204" mass="21841">MIAISGIAVGQMPAPSQAARKTSAATTANSPTQPPAIPDSKPSDDSFVIGNDDVLAINVWKEPDFSSPSTQVRSDGKISLPLVGEVPAAGLTPLQLEEDLAAKLRNYITKPQVTVMVEQINSKKFNILGQVVKPGSYSLALAPTIVDAIAIAGGPRDFAKQKSIYILRENLGGTQTRIMFNYKDFLKGKNQNIKLEPRDTVVVP</sequence>
<protein>
    <submittedName>
        <fullName evidence="5">Polysaccharide biosynthesis/export family protein</fullName>
    </submittedName>
</protein>
<reference evidence="5" key="2">
    <citation type="journal article" date="2024" name="Environ. Microbiol.">
        <title>Genome analysis and description of Tunturibacter gen. nov. expands the diversity of Terriglobia in tundra soils.</title>
        <authorList>
            <person name="Messyasz A."/>
            <person name="Mannisto M.K."/>
            <person name="Kerkhof L.J."/>
            <person name="Haggblom M.M."/>
        </authorList>
    </citation>
    <scope>NUCLEOTIDE SEQUENCE</scope>
    <source>
        <strain evidence="5">X5P6</strain>
    </source>
</reference>
<dbReference type="PANTHER" id="PTHR33619:SF3">
    <property type="entry name" value="POLYSACCHARIDE EXPORT PROTEIN GFCE-RELATED"/>
    <property type="match status" value="1"/>
</dbReference>
<evidence type="ECO:0000259" key="3">
    <source>
        <dbReference type="Pfam" id="PF02563"/>
    </source>
</evidence>
<feature type="domain" description="Soluble ligand binding" evidence="4">
    <location>
        <begin position="125"/>
        <end position="178"/>
    </location>
</feature>
<dbReference type="InterPro" id="IPR049712">
    <property type="entry name" value="Poly_export"/>
</dbReference>
<dbReference type="InterPro" id="IPR019554">
    <property type="entry name" value="Soluble_ligand-bd"/>
</dbReference>
<dbReference type="Gene3D" id="3.30.1950.10">
    <property type="entry name" value="wza like domain"/>
    <property type="match status" value="1"/>
</dbReference>
<gene>
    <name evidence="5" type="ORF">RBB77_18665</name>
</gene>
<dbReference type="EMBL" id="CP132942">
    <property type="protein sequence ID" value="XCB32444.1"/>
    <property type="molecule type" value="Genomic_DNA"/>
</dbReference>
<evidence type="ECO:0000256" key="2">
    <source>
        <dbReference type="SAM" id="MobiDB-lite"/>
    </source>
</evidence>
<dbReference type="Pfam" id="PF02563">
    <property type="entry name" value="Poly_export"/>
    <property type="match status" value="1"/>
</dbReference>
<dbReference type="RefSeq" id="WP_353063292.1">
    <property type="nucleotide sequence ID" value="NZ_CP132942.1"/>
</dbReference>